<evidence type="ECO:0000256" key="7">
    <source>
        <dbReference type="ARBA" id="ARBA00023015"/>
    </source>
</evidence>
<dbReference type="InterPro" id="IPR038157">
    <property type="entry name" value="FeoA_core_dom"/>
</dbReference>
<dbReference type="Gene3D" id="1.10.10.10">
    <property type="entry name" value="Winged helix-like DNA-binding domain superfamily/Winged helix DNA-binding domain"/>
    <property type="match status" value="1"/>
</dbReference>
<feature type="domain" description="HTH dtxR-type" evidence="14">
    <location>
        <begin position="1"/>
        <end position="62"/>
    </location>
</feature>
<dbReference type="Gene3D" id="2.30.30.90">
    <property type="match status" value="1"/>
</dbReference>
<dbReference type="InterPro" id="IPR022687">
    <property type="entry name" value="HTH_DTXR"/>
</dbReference>
<dbReference type="SMART" id="SM00529">
    <property type="entry name" value="HTH_DTXR"/>
    <property type="match status" value="1"/>
</dbReference>
<dbReference type="SMART" id="SM00899">
    <property type="entry name" value="FeoA"/>
    <property type="match status" value="1"/>
</dbReference>
<feature type="region of interest" description="Disordered" evidence="13">
    <location>
        <begin position="117"/>
        <end position="137"/>
    </location>
</feature>
<evidence type="ECO:0000256" key="1">
    <source>
        <dbReference type="ARBA" id="ARBA00004496"/>
    </source>
</evidence>
<keyword evidence="8" id="KW-0238">DNA-binding</keyword>
<gene>
    <name evidence="15" type="ORF">SAMN05421684_5685</name>
</gene>
<keyword evidence="9" id="KW-0010">Activator</keyword>
<dbReference type="InterPro" id="IPR036390">
    <property type="entry name" value="WH_DNA-bd_sf"/>
</dbReference>
<evidence type="ECO:0000256" key="11">
    <source>
        <dbReference type="ARBA" id="ARBA00023211"/>
    </source>
</evidence>
<dbReference type="InterPro" id="IPR050536">
    <property type="entry name" value="DtxR_MntR_Metal-Reg"/>
</dbReference>
<evidence type="ECO:0000256" key="13">
    <source>
        <dbReference type="SAM" id="MobiDB-lite"/>
    </source>
</evidence>
<evidence type="ECO:0000256" key="2">
    <source>
        <dbReference type="ARBA" id="ARBA00007871"/>
    </source>
</evidence>
<dbReference type="InterPro" id="IPR022689">
    <property type="entry name" value="Iron_dep_repressor"/>
</dbReference>
<dbReference type="AlphaFoldDB" id="A0A1H3TFM5"/>
<dbReference type="GO" id="GO:0046914">
    <property type="term" value="F:transition metal ion binding"/>
    <property type="evidence" value="ECO:0007669"/>
    <property type="project" value="InterPro"/>
</dbReference>
<comment type="subcellular location">
    <subcellularLocation>
        <location evidence="1">Cytoplasm</location>
    </subcellularLocation>
</comment>
<dbReference type="STRING" id="137265.SAMN05421684_5685"/>
<dbReference type="Pfam" id="PF01325">
    <property type="entry name" value="Fe_dep_repress"/>
    <property type="match status" value="1"/>
</dbReference>
<dbReference type="Gene3D" id="1.10.60.10">
    <property type="entry name" value="Iron dependent repressor, metal binding and dimerisation domain"/>
    <property type="match status" value="1"/>
</dbReference>
<dbReference type="RefSeq" id="WP_090799319.1">
    <property type="nucleotide sequence ID" value="NZ_BOND01000002.1"/>
</dbReference>
<dbReference type="GO" id="GO:0003677">
    <property type="term" value="F:DNA binding"/>
    <property type="evidence" value="ECO:0007669"/>
    <property type="project" value="UniProtKB-KW"/>
</dbReference>
<dbReference type="PROSITE" id="PS50944">
    <property type="entry name" value="HTH_DTXR"/>
    <property type="match status" value="1"/>
</dbReference>
<protein>
    <recommendedName>
        <fullName evidence="12">Manganese transport regulator</fullName>
    </recommendedName>
</protein>
<evidence type="ECO:0000256" key="5">
    <source>
        <dbReference type="ARBA" id="ARBA00022491"/>
    </source>
</evidence>
<organism evidence="15 16">
    <name type="scientific">Asanoa ishikariensis</name>
    <dbReference type="NCBI Taxonomy" id="137265"/>
    <lineage>
        <taxon>Bacteria</taxon>
        <taxon>Bacillati</taxon>
        <taxon>Actinomycetota</taxon>
        <taxon>Actinomycetes</taxon>
        <taxon>Micromonosporales</taxon>
        <taxon>Micromonosporaceae</taxon>
        <taxon>Asanoa</taxon>
    </lineage>
</organism>
<evidence type="ECO:0000256" key="4">
    <source>
        <dbReference type="ARBA" id="ARBA00022490"/>
    </source>
</evidence>
<dbReference type="GO" id="GO:0005737">
    <property type="term" value="C:cytoplasm"/>
    <property type="evidence" value="ECO:0007669"/>
    <property type="project" value="UniProtKB-SubCell"/>
</dbReference>
<dbReference type="Pfam" id="PF04023">
    <property type="entry name" value="FeoA"/>
    <property type="match status" value="1"/>
</dbReference>
<evidence type="ECO:0000256" key="6">
    <source>
        <dbReference type="ARBA" id="ARBA00023004"/>
    </source>
</evidence>
<dbReference type="PANTHER" id="PTHR33238">
    <property type="entry name" value="IRON (METAL) DEPENDENT REPRESSOR, DTXR FAMILY"/>
    <property type="match status" value="1"/>
</dbReference>
<sequence>MTATENYLKAAFNAREWSDRPVTVGLLASVLGLSPSSASEQVRKLTDRGLFTHARYGAIELTPEGHRIALAMVRKHRIVETFLVEHLGYGWDEVHDEAEALEHAVSDLFVERLARRLGSPTHDPHGDPIPGPDGTLPDDQQQLLDTVPAGCRVRVARVWDDDPALLRHLDDLGITIGTVLTVLARAGGTVEVNRDGTPTTLDSTAARSIRVVLLPPDVVAAPARAVVRASDVIHVRLTDIAVEVTNRTRQRVRMRVTLGSATDAHAVFETRLGPDESHTEPTDAVPAVAALTPPSAVLRHWSHESAEVYEGGDRRIVRVETSLLDADDHVLVARTDEPPNGLSFSITARDLKALVAEPFRFAQAEGAAG</sequence>
<dbReference type="InterPro" id="IPR001367">
    <property type="entry name" value="Fe_dep_repressor"/>
</dbReference>
<evidence type="ECO:0000256" key="8">
    <source>
        <dbReference type="ARBA" id="ARBA00023125"/>
    </source>
</evidence>
<accession>A0A1H3TFM5</accession>
<keyword evidence="16" id="KW-1185">Reference proteome</keyword>
<dbReference type="EMBL" id="FNQB01000003">
    <property type="protein sequence ID" value="SDZ49103.1"/>
    <property type="molecule type" value="Genomic_DNA"/>
</dbReference>
<dbReference type="GO" id="GO:0045892">
    <property type="term" value="P:negative regulation of DNA-templated transcription"/>
    <property type="evidence" value="ECO:0007669"/>
    <property type="project" value="TreeGrafter"/>
</dbReference>
<dbReference type="SUPFAM" id="SSF50037">
    <property type="entry name" value="C-terminal domain of transcriptional repressors"/>
    <property type="match status" value="1"/>
</dbReference>
<dbReference type="Pfam" id="PF02742">
    <property type="entry name" value="Fe_dep_repr_C"/>
    <property type="match status" value="1"/>
</dbReference>
<dbReference type="GO" id="GO:0003700">
    <property type="term" value="F:DNA-binding transcription factor activity"/>
    <property type="evidence" value="ECO:0007669"/>
    <property type="project" value="InterPro"/>
</dbReference>
<dbReference type="SUPFAM" id="SSF46785">
    <property type="entry name" value="Winged helix' DNA-binding domain"/>
    <property type="match status" value="1"/>
</dbReference>
<dbReference type="InterPro" id="IPR008988">
    <property type="entry name" value="Transcriptional_repressor_C"/>
</dbReference>
<evidence type="ECO:0000256" key="3">
    <source>
        <dbReference type="ARBA" id="ARBA00011738"/>
    </source>
</evidence>
<evidence type="ECO:0000256" key="12">
    <source>
        <dbReference type="ARBA" id="ARBA00032593"/>
    </source>
</evidence>
<evidence type="ECO:0000313" key="15">
    <source>
        <dbReference type="EMBL" id="SDZ49103.1"/>
    </source>
</evidence>
<keyword evidence="5" id="KW-0678">Repressor</keyword>
<keyword evidence="7" id="KW-0805">Transcription regulation</keyword>
<dbReference type="InterPro" id="IPR036421">
    <property type="entry name" value="Fe_dep_repressor_sf"/>
</dbReference>
<dbReference type="PANTHER" id="PTHR33238:SF11">
    <property type="entry name" value="TRANSCRIPTIONAL REGULATOR MNTR"/>
    <property type="match status" value="1"/>
</dbReference>
<evidence type="ECO:0000256" key="9">
    <source>
        <dbReference type="ARBA" id="ARBA00023159"/>
    </source>
</evidence>
<dbReference type="GO" id="GO:0046983">
    <property type="term" value="F:protein dimerization activity"/>
    <property type="evidence" value="ECO:0007669"/>
    <property type="project" value="InterPro"/>
</dbReference>
<comment type="subunit">
    <text evidence="3">Homodimer.</text>
</comment>
<keyword evidence="6" id="KW-0408">Iron</keyword>
<reference evidence="16" key="1">
    <citation type="submission" date="2016-10" db="EMBL/GenBank/DDBJ databases">
        <authorList>
            <person name="Varghese N."/>
            <person name="Submissions S."/>
        </authorList>
    </citation>
    <scope>NUCLEOTIDE SEQUENCE [LARGE SCALE GENOMIC DNA]</scope>
    <source>
        <strain evidence="16">DSM 44718</strain>
    </source>
</reference>
<dbReference type="InterPro" id="IPR036388">
    <property type="entry name" value="WH-like_DNA-bd_sf"/>
</dbReference>
<keyword evidence="10" id="KW-0804">Transcription</keyword>
<keyword evidence="11" id="KW-0464">Manganese</keyword>
<dbReference type="FunFam" id="1.10.60.10:FF:000004">
    <property type="entry name" value="DtxR family transcriptional regulator"/>
    <property type="match status" value="1"/>
</dbReference>
<comment type="similarity">
    <text evidence="2">Belongs to the DtxR/MntR family.</text>
</comment>
<evidence type="ECO:0000256" key="10">
    <source>
        <dbReference type="ARBA" id="ARBA00023163"/>
    </source>
</evidence>
<evidence type="ECO:0000259" key="14">
    <source>
        <dbReference type="PROSITE" id="PS50944"/>
    </source>
</evidence>
<dbReference type="SUPFAM" id="SSF47979">
    <property type="entry name" value="Iron-dependent repressor protein, dimerization domain"/>
    <property type="match status" value="1"/>
</dbReference>
<dbReference type="Proteomes" id="UP000199632">
    <property type="component" value="Unassembled WGS sequence"/>
</dbReference>
<proteinExistence type="inferred from homology"/>
<evidence type="ECO:0000313" key="16">
    <source>
        <dbReference type="Proteomes" id="UP000199632"/>
    </source>
</evidence>
<dbReference type="InterPro" id="IPR007167">
    <property type="entry name" value="Fe-transptr_FeoA-like"/>
</dbReference>
<name>A0A1H3TFM5_9ACTN</name>
<keyword evidence="4" id="KW-0963">Cytoplasm</keyword>